<keyword evidence="4" id="KW-0862">Zinc</keyword>
<accession>A0ABM1BCY1</accession>
<dbReference type="PROSITE" id="PS50157">
    <property type="entry name" value="ZINC_FINGER_C2H2_2"/>
    <property type="match status" value="4"/>
</dbReference>
<sequence length="312" mass="35285">MPRAFLIRRQNSAPMDIEDTNETRENSPERSVSTAEGNFYTYITELSSPMKPASPKSPACLSRLSDYFVALPLMAYFGDEQKEPLSLTVERSSPTHQHEQNDSKVTGGEATSSLQEEILQNHQIVSETSTCDSHCCPDCGKVYSTSSNLARHRQTHRNVADKKSRKCPHCQKVYVSMPAFSMHVRTHSQGCQCPYCGKCFSRPWLLQGHIRTHTGEKPFACPVCNKAFADKSNLRAHIQTHSTNKPFICQRCGKAFALKSYLYKHEESSCMRLNKHRSSGRGDNRNSYQHVLKSEQPSSAFNKQMSPQFLKI</sequence>
<reference evidence="10" key="1">
    <citation type="submission" date="2025-08" db="UniProtKB">
        <authorList>
            <consortium name="RefSeq"/>
        </authorList>
    </citation>
    <scope>IDENTIFICATION</scope>
    <source>
        <tissue evidence="10">Muscle</tissue>
    </source>
</reference>
<feature type="region of interest" description="Disordered" evidence="7">
    <location>
        <begin position="89"/>
        <end position="109"/>
    </location>
</feature>
<dbReference type="Proteomes" id="UP000694941">
    <property type="component" value="Unplaced"/>
</dbReference>
<keyword evidence="2" id="KW-0677">Repeat</keyword>
<feature type="region of interest" description="Disordered" evidence="7">
    <location>
        <begin position="1"/>
        <end position="34"/>
    </location>
</feature>
<evidence type="ECO:0000256" key="4">
    <source>
        <dbReference type="ARBA" id="ARBA00022833"/>
    </source>
</evidence>
<dbReference type="PROSITE" id="PS00028">
    <property type="entry name" value="ZINC_FINGER_C2H2_1"/>
    <property type="match status" value="4"/>
</dbReference>
<keyword evidence="9" id="KW-1185">Reference proteome</keyword>
<name>A0ABM1BCY1_LIMPO</name>
<evidence type="ECO:0000313" key="9">
    <source>
        <dbReference type="Proteomes" id="UP000694941"/>
    </source>
</evidence>
<dbReference type="InterPro" id="IPR036236">
    <property type="entry name" value="Znf_C2H2_sf"/>
</dbReference>
<dbReference type="InterPro" id="IPR013087">
    <property type="entry name" value="Znf_C2H2_type"/>
</dbReference>
<dbReference type="PANTHER" id="PTHR23235:SF142">
    <property type="entry name" value="ZINC FINGER PROTEIN 384"/>
    <property type="match status" value="1"/>
</dbReference>
<dbReference type="PANTHER" id="PTHR23235">
    <property type="entry name" value="KRUEPPEL-LIKE TRANSCRIPTION FACTOR"/>
    <property type="match status" value="1"/>
</dbReference>
<keyword evidence="3 6" id="KW-0863">Zinc-finger</keyword>
<evidence type="ECO:0000256" key="7">
    <source>
        <dbReference type="SAM" id="MobiDB-lite"/>
    </source>
</evidence>
<evidence type="ECO:0000256" key="5">
    <source>
        <dbReference type="ARBA" id="ARBA00023242"/>
    </source>
</evidence>
<gene>
    <name evidence="10" type="primary">LOC106463934</name>
</gene>
<dbReference type="SMART" id="SM00355">
    <property type="entry name" value="ZnF_C2H2"/>
    <property type="match status" value="5"/>
</dbReference>
<evidence type="ECO:0000259" key="8">
    <source>
        <dbReference type="PROSITE" id="PS50157"/>
    </source>
</evidence>
<dbReference type="Gene3D" id="3.30.160.60">
    <property type="entry name" value="Classic Zinc Finger"/>
    <property type="match status" value="4"/>
</dbReference>
<evidence type="ECO:0000256" key="1">
    <source>
        <dbReference type="ARBA" id="ARBA00022723"/>
    </source>
</evidence>
<evidence type="ECO:0000256" key="6">
    <source>
        <dbReference type="PROSITE-ProRule" id="PRU00042"/>
    </source>
</evidence>
<dbReference type="RefSeq" id="XP_013779476.1">
    <property type="nucleotide sequence ID" value="XM_013924022.2"/>
</dbReference>
<dbReference type="GeneID" id="106463934"/>
<keyword evidence="1" id="KW-0479">Metal-binding</keyword>
<protein>
    <submittedName>
        <fullName evidence="10">Zinc finger protein SNAI2-like</fullName>
    </submittedName>
</protein>
<evidence type="ECO:0000256" key="3">
    <source>
        <dbReference type="ARBA" id="ARBA00022771"/>
    </source>
</evidence>
<organism evidence="9 10">
    <name type="scientific">Limulus polyphemus</name>
    <name type="common">Atlantic horseshoe crab</name>
    <dbReference type="NCBI Taxonomy" id="6850"/>
    <lineage>
        <taxon>Eukaryota</taxon>
        <taxon>Metazoa</taxon>
        <taxon>Ecdysozoa</taxon>
        <taxon>Arthropoda</taxon>
        <taxon>Chelicerata</taxon>
        <taxon>Merostomata</taxon>
        <taxon>Xiphosura</taxon>
        <taxon>Limulidae</taxon>
        <taxon>Limulus</taxon>
    </lineage>
</organism>
<evidence type="ECO:0000313" key="10">
    <source>
        <dbReference type="RefSeq" id="XP_013779476.1"/>
    </source>
</evidence>
<proteinExistence type="predicted"/>
<evidence type="ECO:0000256" key="2">
    <source>
        <dbReference type="ARBA" id="ARBA00022737"/>
    </source>
</evidence>
<dbReference type="SUPFAM" id="SSF57667">
    <property type="entry name" value="beta-beta-alpha zinc fingers"/>
    <property type="match status" value="3"/>
</dbReference>
<feature type="domain" description="C2H2-type" evidence="8">
    <location>
        <begin position="219"/>
        <end position="246"/>
    </location>
</feature>
<feature type="domain" description="C2H2-type" evidence="8">
    <location>
        <begin position="191"/>
        <end position="218"/>
    </location>
</feature>
<keyword evidence="5" id="KW-0539">Nucleus</keyword>
<dbReference type="Pfam" id="PF00096">
    <property type="entry name" value="zf-C2H2"/>
    <property type="match status" value="4"/>
</dbReference>
<feature type="domain" description="C2H2-type" evidence="8">
    <location>
        <begin position="247"/>
        <end position="281"/>
    </location>
</feature>
<feature type="domain" description="C2H2-type" evidence="8">
    <location>
        <begin position="134"/>
        <end position="161"/>
    </location>
</feature>